<keyword evidence="4" id="KW-1185">Reference proteome</keyword>
<dbReference type="InterPro" id="IPR005135">
    <property type="entry name" value="Endo/exonuclease/phosphatase"/>
</dbReference>
<dbReference type="InterPro" id="IPR036691">
    <property type="entry name" value="Endo/exonu/phosph_ase_sf"/>
</dbReference>
<dbReference type="KEGG" id="dpp:DICPUDRAFT_47628"/>
<keyword evidence="1" id="KW-0812">Transmembrane</keyword>
<dbReference type="GO" id="GO:0006506">
    <property type="term" value="P:GPI anchor biosynthetic process"/>
    <property type="evidence" value="ECO:0000318"/>
    <property type="project" value="GO_Central"/>
</dbReference>
<dbReference type="GO" id="GO:0003824">
    <property type="term" value="F:catalytic activity"/>
    <property type="evidence" value="ECO:0007669"/>
    <property type="project" value="InterPro"/>
</dbReference>
<dbReference type="RefSeq" id="XP_003287916.1">
    <property type="nucleotide sequence ID" value="XM_003287868.1"/>
</dbReference>
<dbReference type="Pfam" id="PF03372">
    <property type="entry name" value="Exo_endo_phos"/>
    <property type="match status" value="1"/>
</dbReference>
<dbReference type="GO" id="GO:0016020">
    <property type="term" value="C:membrane"/>
    <property type="evidence" value="ECO:0007669"/>
    <property type="project" value="GOC"/>
</dbReference>
<dbReference type="GO" id="GO:0005783">
    <property type="term" value="C:endoplasmic reticulum"/>
    <property type="evidence" value="ECO:0000318"/>
    <property type="project" value="GO_Central"/>
</dbReference>
<dbReference type="PANTHER" id="PTHR14859">
    <property type="entry name" value="CALCOFLUOR WHITE HYPERSENSITIVE PROTEIN PRECURSOR"/>
    <property type="match status" value="1"/>
</dbReference>
<dbReference type="GeneID" id="10501271"/>
<accession>F0ZKI0</accession>
<evidence type="ECO:0000313" key="4">
    <source>
        <dbReference type="Proteomes" id="UP000001064"/>
    </source>
</evidence>
<dbReference type="InParanoid" id="F0ZKI0"/>
<dbReference type="AlphaFoldDB" id="F0ZKI0"/>
<proteinExistence type="predicted"/>
<dbReference type="EMBL" id="GL871056">
    <property type="protein sequence ID" value="EGC35545.1"/>
    <property type="molecule type" value="Genomic_DNA"/>
</dbReference>
<gene>
    <name evidence="3" type="ORF">DICPUDRAFT_47628</name>
</gene>
<sequence length="576" mass="66403">MIKNKILFLIIVIVLNNFVILINSYPTTSAGIVGEYESLSIGSKEINNVLGQLKSNINLNRYFFLNNFKTTQNLNIKAKYFFPIYQIDLVEGKKQVQYLSLNGDGENLKTRQPVSNNRNGYPQYQLVDFPIGTVYDISVYMDTNIQTSKTYESFLRNESLSTSNDYKTKKLLDEKCTYLKLKLFKDYLGLLSTQQFLCFDSFEDLVNNNKQGNDGIKHQNNQDLFDSTISNLQYTGNSGNSHIGGRGGVQNAVNQIKVMSYNTWNFNDPWRERRVKMADVILNESPDIICFQEIRYSSWTSEAPFKSSVRKGEERNQVQHIWKLLSERNQKYHFTYLPSMVYNTNTGLQFEGLAIFSKHPITDISSIKLSREVMNADDAHQRSLLRAQVYLKQHDLNINVFTSHFSLEAEGSKRNAYESLKYINEFPKPHLFMGDLNLEPSANAIQYLIGDYEINNHAGNLKDTWMEYSSRKLEENSNQDIYLDQLRNQVHSDCKITDYLNGYTFPTLYGAPNKRIDYLFRSNDNNLKVLDFHIKGRCKEIPALSSSSSKTSTNSDSNHLYPSDHTSIVTTFEILN</sequence>
<dbReference type="FunFam" id="3.60.10.10:FF:000081">
    <property type="entry name" value="Uncharacterized protein"/>
    <property type="match status" value="1"/>
</dbReference>
<dbReference type="InterPro" id="IPR051916">
    <property type="entry name" value="GPI-anchor_lipid_remodeler"/>
</dbReference>
<name>F0ZKI0_DICPU</name>
<dbReference type="PANTHER" id="PTHR14859:SF17">
    <property type="entry name" value="ENDONUCLEASE_EXONUCLEASE_PHOSPHATASE DOMAIN-CONTAINING PROTEIN"/>
    <property type="match status" value="1"/>
</dbReference>
<dbReference type="VEuPathDB" id="AmoebaDB:DICPUDRAFT_47628"/>
<dbReference type="eggNOG" id="ENOG502RD54">
    <property type="taxonomic scope" value="Eukaryota"/>
</dbReference>
<keyword evidence="1" id="KW-1133">Transmembrane helix</keyword>
<dbReference type="FunCoup" id="F0ZKI0">
    <property type="interactions" value="11"/>
</dbReference>
<feature type="transmembrane region" description="Helical" evidence="1">
    <location>
        <begin position="7"/>
        <end position="25"/>
    </location>
</feature>
<evidence type="ECO:0000259" key="2">
    <source>
        <dbReference type="Pfam" id="PF03372"/>
    </source>
</evidence>
<evidence type="ECO:0000256" key="1">
    <source>
        <dbReference type="SAM" id="Phobius"/>
    </source>
</evidence>
<dbReference type="OMA" id="HQRSCLR"/>
<evidence type="ECO:0000313" key="3">
    <source>
        <dbReference type="EMBL" id="EGC35545.1"/>
    </source>
</evidence>
<dbReference type="Proteomes" id="UP000001064">
    <property type="component" value="Unassembled WGS sequence"/>
</dbReference>
<protein>
    <recommendedName>
        <fullName evidence="2">Endonuclease/exonuclease/phosphatase domain-containing protein</fullName>
    </recommendedName>
</protein>
<dbReference type="Gene3D" id="3.60.10.10">
    <property type="entry name" value="Endonuclease/exonuclease/phosphatase"/>
    <property type="match status" value="1"/>
</dbReference>
<reference evidence="4" key="1">
    <citation type="journal article" date="2011" name="Genome Biol.">
        <title>Comparative genomics of the social amoebae Dictyostelium discoideum and Dictyostelium purpureum.</title>
        <authorList>
            <consortium name="US DOE Joint Genome Institute (JGI-PGF)"/>
            <person name="Sucgang R."/>
            <person name="Kuo A."/>
            <person name="Tian X."/>
            <person name="Salerno W."/>
            <person name="Parikh A."/>
            <person name="Feasley C.L."/>
            <person name="Dalin E."/>
            <person name="Tu H."/>
            <person name="Huang E."/>
            <person name="Barry K."/>
            <person name="Lindquist E."/>
            <person name="Shapiro H."/>
            <person name="Bruce D."/>
            <person name="Schmutz J."/>
            <person name="Salamov A."/>
            <person name="Fey P."/>
            <person name="Gaudet P."/>
            <person name="Anjard C."/>
            <person name="Babu M.M."/>
            <person name="Basu S."/>
            <person name="Bushmanova Y."/>
            <person name="van der Wel H."/>
            <person name="Katoh-Kurasawa M."/>
            <person name="Dinh C."/>
            <person name="Coutinho P.M."/>
            <person name="Saito T."/>
            <person name="Elias M."/>
            <person name="Schaap P."/>
            <person name="Kay R.R."/>
            <person name="Henrissat B."/>
            <person name="Eichinger L."/>
            <person name="Rivero F."/>
            <person name="Putnam N.H."/>
            <person name="West C.M."/>
            <person name="Loomis W.F."/>
            <person name="Chisholm R.L."/>
            <person name="Shaulsky G."/>
            <person name="Strassmann J.E."/>
            <person name="Queller D.C."/>
            <person name="Kuspa A."/>
            <person name="Grigoriev I.V."/>
        </authorList>
    </citation>
    <scope>NUCLEOTIDE SEQUENCE [LARGE SCALE GENOMIC DNA]</scope>
    <source>
        <strain evidence="4">QSDP1</strain>
    </source>
</reference>
<feature type="domain" description="Endonuclease/exonuclease/phosphatase" evidence="2">
    <location>
        <begin position="259"/>
        <end position="565"/>
    </location>
</feature>
<keyword evidence="1" id="KW-0472">Membrane</keyword>
<dbReference type="SUPFAM" id="SSF56219">
    <property type="entry name" value="DNase I-like"/>
    <property type="match status" value="1"/>
</dbReference>
<dbReference type="OrthoDB" id="19701at2759"/>
<organism evidence="3 4">
    <name type="scientific">Dictyostelium purpureum</name>
    <name type="common">Slime mold</name>
    <dbReference type="NCBI Taxonomy" id="5786"/>
    <lineage>
        <taxon>Eukaryota</taxon>
        <taxon>Amoebozoa</taxon>
        <taxon>Evosea</taxon>
        <taxon>Eumycetozoa</taxon>
        <taxon>Dictyostelia</taxon>
        <taxon>Dictyosteliales</taxon>
        <taxon>Dictyosteliaceae</taxon>
        <taxon>Dictyostelium</taxon>
    </lineage>
</organism>